<feature type="transmembrane region" description="Helical" evidence="1">
    <location>
        <begin position="129"/>
        <end position="149"/>
    </location>
</feature>
<evidence type="ECO:0000313" key="3">
    <source>
        <dbReference type="Proteomes" id="UP000016543"/>
    </source>
</evidence>
<dbReference type="EMBL" id="AAMX01000001">
    <property type="protein sequence ID" value="EAQ33321.1"/>
    <property type="molecule type" value="Genomic_DNA"/>
</dbReference>
<feature type="transmembrane region" description="Helical" evidence="1">
    <location>
        <begin position="182"/>
        <end position="204"/>
    </location>
</feature>
<keyword evidence="3" id="KW-1185">Reference proteome</keyword>
<evidence type="ECO:0008006" key="4">
    <source>
        <dbReference type="Google" id="ProtNLM"/>
    </source>
</evidence>
<accession>A0ABP2CTX1</accession>
<keyword evidence="1" id="KW-1133">Transmembrane helix</keyword>
<feature type="transmembrane region" description="Helical" evidence="1">
    <location>
        <begin position="315"/>
        <end position="338"/>
    </location>
</feature>
<protein>
    <recommendedName>
        <fullName evidence="4">PepSY domain-containing protein</fullName>
    </recommendedName>
</protein>
<organism evidence="2 3">
    <name type="scientific">Idiomarina baltica OS145</name>
    <dbReference type="NCBI Taxonomy" id="314276"/>
    <lineage>
        <taxon>Bacteria</taxon>
        <taxon>Pseudomonadati</taxon>
        <taxon>Pseudomonadota</taxon>
        <taxon>Gammaproteobacteria</taxon>
        <taxon>Alteromonadales</taxon>
        <taxon>Idiomarinaceae</taxon>
        <taxon>Idiomarina</taxon>
    </lineage>
</organism>
<keyword evidence="1" id="KW-0812">Transmembrane</keyword>
<reference evidence="2 3" key="1">
    <citation type="submission" date="2006-01" db="EMBL/GenBank/DDBJ databases">
        <authorList>
            <person name="Brettar I."/>
            <person name="Hofle M."/>
            <person name="Ferriera S."/>
            <person name="Johnson J."/>
            <person name="Kravitz S."/>
            <person name="Halpern A."/>
            <person name="Remington K."/>
            <person name="Beeson K."/>
            <person name="Tran B."/>
            <person name="Rogers Y.-H."/>
            <person name="Friedman R."/>
            <person name="Venter J.C."/>
        </authorList>
    </citation>
    <scope>NUCLEOTIDE SEQUENCE [LARGE SCALE GENOMIC DNA]</scope>
    <source>
        <strain evidence="2 3">OS145</strain>
    </source>
</reference>
<comment type="caution">
    <text evidence="2">The sequence shown here is derived from an EMBL/GenBank/DDBJ whole genome shotgun (WGS) entry which is preliminary data.</text>
</comment>
<evidence type="ECO:0000256" key="1">
    <source>
        <dbReference type="SAM" id="Phobius"/>
    </source>
</evidence>
<proteinExistence type="predicted"/>
<dbReference type="Pfam" id="PF03929">
    <property type="entry name" value="PepSY_TM"/>
    <property type="match status" value="1"/>
</dbReference>
<keyword evidence="1" id="KW-0472">Membrane</keyword>
<dbReference type="RefSeq" id="WP_006954087.1">
    <property type="nucleotide sequence ID" value="NZ_AAMX01000001.1"/>
</dbReference>
<feature type="transmembrane region" description="Helical" evidence="1">
    <location>
        <begin position="12"/>
        <end position="36"/>
    </location>
</feature>
<dbReference type="PANTHER" id="PTHR34219:SF3">
    <property type="entry name" value="BLL7967 PROTEIN"/>
    <property type="match status" value="1"/>
</dbReference>
<dbReference type="InterPro" id="IPR005625">
    <property type="entry name" value="PepSY-ass_TM"/>
</dbReference>
<dbReference type="PANTHER" id="PTHR34219">
    <property type="entry name" value="IRON-REGULATED INNER MEMBRANE PROTEIN-RELATED"/>
    <property type="match status" value="1"/>
</dbReference>
<dbReference type="Proteomes" id="UP000016543">
    <property type="component" value="Unassembled WGS sequence"/>
</dbReference>
<gene>
    <name evidence="2" type="ORF">OS145_03095</name>
</gene>
<sequence length="344" mass="39189">MKRIKLPSLTQWHRWLGLVLSGWVLLMAVTGSMLLFKNQWLMWQYPSLRLDNPVSQATSATIADRYTAGYAYLPTDGRPWFELVDGEGNHHYFGPQGEQLLTRAPYADTVSWFVELHHHLALDEFGKDILGVLSLFALVLITTGLVRWWPKRQWRWKNLAVRFYNPFSAKGMQTLWQLHRSTGAIVFIPVALLMLTGSAIMYAGTVKNGLAAVLPMTPSQIHHSLPKRSATHWQERFAIAHTVLPDADIRLIYLDSGRMRLKWPDEWHPNGRNYIAFDETGTLSNITDVRTRPLGEQVSHMIYPLHVAAIGGTTMTLIILAGGLALLLLPVTGVWFYLKRRTKR</sequence>
<name>A0ABP2CTX1_9GAMM</name>
<evidence type="ECO:0000313" key="2">
    <source>
        <dbReference type="EMBL" id="EAQ33321.1"/>
    </source>
</evidence>